<evidence type="ECO:0000313" key="3">
    <source>
        <dbReference type="Proteomes" id="UP000000600"/>
    </source>
</evidence>
<proteinExistence type="predicted"/>
<keyword evidence="3" id="KW-1185">Reference proteome</keyword>
<feature type="region of interest" description="Disordered" evidence="1">
    <location>
        <begin position="70"/>
        <end position="100"/>
    </location>
</feature>
<organism evidence="2 3">
    <name type="scientific">Paramecium tetraurelia</name>
    <dbReference type="NCBI Taxonomy" id="5888"/>
    <lineage>
        <taxon>Eukaryota</taxon>
        <taxon>Sar</taxon>
        <taxon>Alveolata</taxon>
        <taxon>Ciliophora</taxon>
        <taxon>Intramacronucleata</taxon>
        <taxon>Oligohymenophorea</taxon>
        <taxon>Peniculida</taxon>
        <taxon>Parameciidae</taxon>
        <taxon>Paramecium</taxon>
    </lineage>
</organism>
<dbReference type="Proteomes" id="UP000000600">
    <property type="component" value="Unassembled WGS sequence"/>
</dbReference>
<dbReference type="RefSeq" id="XP_001437868.1">
    <property type="nucleotide sequence ID" value="XM_001437831.1"/>
</dbReference>
<dbReference type="EMBL" id="CT868083">
    <property type="protein sequence ID" value="CAK70471.1"/>
    <property type="molecule type" value="Genomic_DNA"/>
</dbReference>
<name>A0CI54_PARTE</name>
<reference evidence="2 3" key="1">
    <citation type="journal article" date="2006" name="Nature">
        <title>Global trends of whole-genome duplications revealed by the ciliate Paramecium tetraurelia.</title>
        <authorList>
            <consortium name="Genoscope"/>
            <person name="Aury J.-M."/>
            <person name="Jaillon O."/>
            <person name="Duret L."/>
            <person name="Noel B."/>
            <person name="Jubin C."/>
            <person name="Porcel B.M."/>
            <person name="Segurens B."/>
            <person name="Daubin V."/>
            <person name="Anthouard V."/>
            <person name="Aiach N."/>
            <person name="Arnaiz O."/>
            <person name="Billaut A."/>
            <person name="Beisson J."/>
            <person name="Blanc I."/>
            <person name="Bouhouche K."/>
            <person name="Camara F."/>
            <person name="Duharcourt S."/>
            <person name="Guigo R."/>
            <person name="Gogendeau D."/>
            <person name="Katinka M."/>
            <person name="Keller A.-M."/>
            <person name="Kissmehl R."/>
            <person name="Klotz C."/>
            <person name="Koll F."/>
            <person name="Le Moue A."/>
            <person name="Lepere C."/>
            <person name="Malinsky S."/>
            <person name="Nowacki M."/>
            <person name="Nowak J.K."/>
            <person name="Plattner H."/>
            <person name="Poulain J."/>
            <person name="Ruiz F."/>
            <person name="Serrano V."/>
            <person name="Zagulski M."/>
            <person name="Dessen P."/>
            <person name="Betermier M."/>
            <person name="Weissenbach J."/>
            <person name="Scarpelli C."/>
            <person name="Schachter V."/>
            <person name="Sperling L."/>
            <person name="Meyer E."/>
            <person name="Cohen J."/>
            <person name="Wincker P."/>
        </authorList>
    </citation>
    <scope>NUCLEOTIDE SEQUENCE [LARGE SCALE GENOMIC DNA]</scope>
    <source>
        <strain evidence="2 3">Stock d4-2</strain>
    </source>
</reference>
<protein>
    <submittedName>
        <fullName evidence="2">Uncharacterized protein</fullName>
    </submittedName>
</protein>
<dbReference type="InParanoid" id="A0CI54"/>
<gene>
    <name evidence="2" type="ORF">GSPATT00038575001</name>
</gene>
<accession>A0CI54</accession>
<evidence type="ECO:0000256" key="1">
    <source>
        <dbReference type="SAM" id="MobiDB-lite"/>
    </source>
</evidence>
<dbReference type="AlphaFoldDB" id="A0CI54"/>
<sequence length="100" mass="11381">MFLSSHYSLPIINPSPHFSLHYQGVIYGSIYQPQVAHSKHCPFIHFVHAAHHIKWYYHLHISSTPVIIPSPQTSGQGKVVDESQVTHQAGHQNQQLQHKS</sequence>
<feature type="compositionally biased region" description="Polar residues" evidence="1">
    <location>
        <begin position="83"/>
        <end position="100"/>
    </location>
</feature>
<dbReference type="GeneID" id="5023653"/>
<dbReference type="HOGENOM" id="CLU_2311592_0_0_1"/>
<evidence type="ECO:0000313" key="2">
    <source>
        <dbReference type="EMBL" id="CAK70471.1"/>
    </source>
</evidence>
<dbReference type="KEGG" id="ptm:GSPATT00038575001"/>